<protein>
    <submittedName>
        <fullName evidence="1">Uncharacterized protein</fullName>
    </submittedName>
</protein>
<accession>A0A401SWL8</accession>
<evidence type="ECO:0000313" key="1">
    <source>
        <dbReference type="EMBL" id="GCC34773.1"/>
    </source>
</evidence>
<gene>
    <name evidence="1" type="ORF">chiPu_0013249</name>
</gene>
<sequence length="87" mass="9372">MEHVGAARLGGGFEFPAGRLGARGLSGGRALDGGSRLLRLLRRRSDWDGVAASRSKLSSCFWDAGLSKYKMDDSFDCDCGELEPPDH</sequence>
<comment type="caution">
    <text evidence="1">The sequence shown here is derived from an EMBL/GenBank/DDBJ whole genome shotgun (WGS) entry which is preliminary data.</text>
</comment>
<organism evidence="1 2">
    <name type="scientific">Chiloscyllium punctatum</name>
    <name type="common">Brownbanded bambooshark</name>
    <name type="synonym">Hemiscyllium punctatum</name>
    <dbReference type="NCBI Taxonomy" id="137246"/>
    <lineage>
        <taxon>Eukaryota</taxon>
        <taxon>Metazoa</taxon>
        <taxon>Chordata</taxon>
        <taxon>Craniata</taxon>
        <taxon>Vertebrata</taxon>
        <taxon>Chondrichthyes</taxon>
        <taxon>Elasmobranchii</taxon>
        <taxon>Galeomorphii</taxon>
        <taxon>Galeoidea</taxon>
        <taxon>Orectolobiformes</taxon>
        <taxon>Hemiscylliidae</taxon>
        <taxon>Chiloscyllium</taxon>
    </lineage>
</organism>
<name>A0A401SWL8_CHIPU</name>
<evidence type="ECO:0000313" key="2">
    <source>
        <dbReference type="Proteomes" id="UP000287033"/>
    </source>
</evidence>
<keyword evidence="2" id="KW-1185">Reference proteome</keyword>
<reference evidence="1 2" key="1">
    <citation type="journal article" date="2018" name="Nat. Ecol. Evol.">
        <title>Shark genomes provide insights into elasmobranch evolution and the origin of vertebrates.</title>
        <authorList>
            <person name="Hara Y"/>
            <person name="Yamaguchi K"/>
            <person name="Onimaru K"/>
            <person name="Kadota M"/>
            <person name="Koyanagi M"/>
            <person name="Keeley SD"/>
            <person name="Tatsumi K"/>
            <person name="Tanaka K"/>
            <person name="Motone F"/>
            <person name="Kageyama Y"/>
            <person name="Nozu R"/>
            <person name="Adachi N"/>
            <person name="Nishimura O"/>
            <person name="Nakagawa R"/>
            <person name="Tanegashima C"/>
            <person name="Kiyatake I"/>
            <person name="Matsumoto R"/>
            <person name="Murakumo K"/>
            <person name="Nishida K"/>
            <person name="Terakita A"/>
            <person name="Kuratani S"/>
            <person name="Sato K"/>
            <person name="Hyodo S Kuraku.S."/>
        </authorList>
    </citation>
    <scope>NUCLEOTIDE SEQUENCE [LARGE SCALE GENOMIC DNA]</scope>
</reference>
<dbReference type="EMBL" id="BEZZ01000630">
    <property type="protein sequence ID" value="GCC34773.1"/>
    <property type="molecule type" value="Genomic_DNA"/>
</dbReference>
<proteinExistence type="predicted"/>
<dbReference type="AlphaFoldDB" id="A0A401SWL8"/>
<dbReference type="Proteomes" id="UP000287033">
    <property type="component" value="Unassembled WGS sequence"/>
</dbReference>